<dbReference type="InterPro" id="IPR036034">
    <property type="entry name" value="PDZ_sf"/>
</dbReference>
<dbReference type="Gene3D" id="3.30.40.10">
    <property type="entry name" value="Zinc/RING finger domain, C3HC4 (zinc finger)"/>
    <property type="match status" value="1"/>
</dbReference>
<feature type="compositionally biased region" description="Low complexity" evidence="4">
    <location>
        <begin position="258"/>
        <end position="268"/>
    </location>
</feature>
<dbReference type="PROSITE" id="PS50106">
    <property type="entry name" value="PDZ"/>
    <property type="match status" value="1"/>
</dbReference>
<dbReference type="OrthoDB" id="420032at2759"/>
<evidence type="ECO:0000313" key="7">
    <source>
        <dbReference type="EMBL" id="PAA81477.1"/>
    </source>
</evidence>
<feature type="region of interest" description="Disordered" evidence="4">
    <location>
        <begin position="1"/>
        <end position="88"/>
    </location>
</feature>
<sequence>MSLLARSLHKASPSEAAEVAKPAAETTEMQRELIRTLKEKHTDRRQPGVTEGIQDEIVSRQQQAEQQAESQNPDRRSSESAAGAAAAASPAELGACQICRRSSGRHSTSSDGGSGAGVGNGGSHTCHRCRLKTCSRCGSRVSLKPTQSTWLCLNCQRQQEAAREAAREAATATAQTPPPQELRSRKQRQQPDEEEQQQQQRSPRTQQSRPRPTAEMARESTGARASPRELRRQFSLADQQHQQQQQSAESPSFEHSGAAAVAAAASAAPSEPWRPTRHSTGTGRFYDPGSSQHQHLHPQRHQYQLQHQQHFRSGRTVSGAASQMRHQHSLSSSEDDDMLRPLSPDQASWEDPEMETLSERELLKKKSVRFGMGSDNDGLSLGRSFEEDSWNSEPLTHKDSGIDTCLSSSSNTLNELSAAKLQGAAGMSAAAAAAAAASYQSAKHPVTWQVSKDQRRLIGHMLLKKDCDLDGNMIDLGLKIIGGKMTPPGRLGAFITKVKPGSAADRVGGLRSGDEVLEWNGNSLKGLTFQEVYDLLMESKPERQVELIVQRPIEDPGYRQAAARGAFAVRAPSEERDRSLSHVPRFPSASGDALDPGLGTSPLAATSAMSSSGRLPAGRVQLMLLFDASCSQLLVCLVSAVGLVPPHSSTLSNAFAVLCLLPERNHRRRSRAVSYTNEPTWNQPFTFSPIDEEQLEHTSLHVEVLDYDDMNGCELIGETCIRLARCNLSGEPASYRLTCPDESDTPTPKYPEHLGDTYRRGRDVVSEPLGYAGGGGGGGGGGDSLHNRSASPAIFVDAIGSSLDSSDSLVGPTSGRRHRQLPQLPESSNTPHRHHQANLRGSSFDRVASPAASEPSEFSSALSVQSERLARSGRAQQQNHQLLRGVSVAGPVASAVAASAARRKISSSNDGTSSDSGLPGGKSEKSRRASMGQRFSSLIGRKSSSATNLDNKQRTSFQRSEEVLPASLAAAGPDPMLSNRPVGAARARYSSQDSEGDVGSMLSLDTAVLSSSAPPPTGSDSGHLTAFVEGLGPGQLVGRQVLGTPSLGEIQLGLFNRKGRLEVEVIRARSLYAKKGAKLLPAPYVKVYLLQGRTCLEKQKTAVTRRTLDPLYQQQLVFLEDFSGKILQVTVWGDYGRMDRKAFMGICQVLLDDLDLSNIVIGWYKLYPTSSLVHHHHHRQCSSASSGDIAGASAPSPGPR</sequence>
<dbReference type="InterPro" id="IPR054386">
    <property type="entry name" value="RIM_Znf"/>
</dbReference>
<feature type="compositionally biased region" description="Gly residues" evidence="4">
    <location>
        <begin position="771"/>
        <end position="783"/>
    </location>
</feature>
<dbReference type="SUPFAM" id="SSF57903">
    <property type="entry name" value="FYVE/PHD zinc finger"/>
    <property type="match status" value="1"/>
</dbReference>
<dbReference type="SMART" id="SM00228">
    <property type="entry name" value="PDZ"/>
    <property type="match status" value="1"/>
</dbReference>
<feature type="compositionally biased region" description="Basic and acidic residues" evidence="4">
    <location>
        <begin position="750"/>
        <end position="765"/>
    </location>
</feature>
<feature type="region of interest" description="Disordered" evidence="4">
    <location>
        <begin position="805"/>
        <end position="878"/>
    </location>
</feature>
<evidence type="ECO:0000259" key="6">
    <source>
        <dbReference type="PROSITE" id="PS50106"/>
    </source>
</evidence>
<feature type="region of interest" description="Disordered" evidence="4">
    <location>
        <begin position="573"/>
        <end position="601"/>
    </location>
</feature>
<feature type="compositionally biased region" description="Low complexity" evidence="4">
    <location>
        <begin position="197"/>
        <end position="213"/>
    </location>
</feature>
<dbReference type="GO" id="GO:0031267">
    <property type="term" value="F:small GTPase binding"/>
    <property type="evidence" value="ECO:0007669"/>
    <property type="project" value="InterPro"/>
</dbReference>
<dbReference type="Gene3D" id="2.30.42.10">
    <property type="match status" value="1"/>
</dbReference>
<dbReference type="Proteomes" id="UP000215902">
    <property type="component" value="Unassembled WGS sequence"/>
</dbReference>
<feature type="compositionally biased region" description="Low complexity" evidence="4">
    <location>
        <begin position="901"/>
        <end position="917"/>
    </location>
</feature>
<dbReference type="InterPro" id="IPR039032">
    <property type="entry name" value="Rim-like"/>
</dbReference>
<dbReference type="PROSITE" id="PS50004">
    <property type="entry name" value="C2"/>
    <property type="match status" value="2"/>
</dbReference>
<feature type="region of interest" description="Disordered" evidence="4">
    <location>
        <begin position="164"/>
        <end position="356"/>
    </location>
</feature>
<dbReference type="InterPro" id="IPR013083">
    <property type="entry name" value="Znf_RING/FYVE/PHD"/>
</dbReference>
<organism evidence="7 8">
    <name type="scientific">Macrostomum lignano</name>
    <dbReference type="NCBI Taxonomy" id="282301"/>
    <lineage>
        <taxon>Eukaryota</taxon>
        <taxon>Metazoa</taxon>
        <taxon>Spiralia</taxon>
        <taxon>Lophotrochozoa</taxon>
        <taxon>Platyhelminthes</taxon>
        <taxon>Rhabditophora</taxon>
        <taxon>Macrostomorpha</taxon>
        <taxon>Macrostomida</taxon>
        <taxon>Macrostomidae</taxon>
        <taxon>Macrostomum</taxon>
    </lineage>
</organism>
<evidence type="ECO:0000313" key="8">
    <source>
        <dbReference type="Proteomes" id="UP000215902"/>
    </source>
</evidence>
<evidence type="ECO:0000256" key="3">
    <source>
        <dbReference type="ARBA" id="ARBA00034103"/>
    </source>
</evidence>
<accession>A0A267G7S8</accession>
<feature type="domain" description="C2" evidence="5">
    <location>
        <begin position="616"/>
        <end position="737"/>
    </location>
</feature>
<comment type="subcellular location">
    <subcellularLocation>
        <location evidence="3">Synapse</location>
    </subcellularLocation>
</comment>
<dbReference type="EMBL" id="NIVC01000527">
    <property type="protein sequence ID" value="PAA81477.1"/>
    <property type="molecule type" value="Genomic_DNA"/>
</dbReference>
<dbReference type="AlphaFoldDB" id="A0A267G7S8"/>
<dbReference type="FunFam" id="2.60.40.150:FF:000001">
    <property type="entry name" value="Regulating synaptic membrane exocytosis 3, isoform CRA_a"/>
    <property type="match status" value="1"/>
</dbReference>
<feature type="compositionally biased region" description="Low complexity" evidence="4">
    <location>
        <begin position="848"/>
        <end position="863"/>
    </location>
</feature>
<dbReference type="CDD" id="cd06714">
    <property type="entry name" value="PDZ_RIM-like"/>
    <property type="match status" value="1"/>
</dbReference>
<name>A0A267G7S8_9PLAT</name>
<dbReference type="Pfam" id="PF00168">
    <property type="entry name" value="C2"/>
    <property type="match status" value="2"/>
</dbReference>
<feature type="compositionally biased region" description="Low complexity" evidence="4">
    <location>
        <begin position="61"/>
        <end position="71"/>
    </location>
</feature>
<keyword evidence="1" id="KW-0677">Repeat</keyword>
<reference evidence="7 8" key="1">
    <citation type="submission" date="2017-06" db="EMBL/GenBank/DDBJ databases">
        <title>A platform for efficient transgenesis in Macrostomum lignano, a flatworm model organism for stem cell research.</title>
        <authorList>
            <person name="Berezikov E."/>
        </authorList>
    </citation>
    <scope>NUCLEOTIDE SEQUENCE [LARGE SCALE GENOMIC DNA]</scope>
    <source>
        <strain evidence="7">DV1</strain>
        <tissue evidence="7">Whole organism</tissue>
    </source>
</reference>
<feature type="compositionally biased region" description="Basic and acidic residues" evidence="4">
    <location>
        <begin position="28"/>
        <end position="46"/>
    </location>
</feature>
<feature type="compositionally biased region" description="Low complexity" evidence="4">
    <location>
        <begin position="79"/>
        <end position="88"/>
    </location>
</feature>
<dbReference type="PANTHER" id="PTHR12157">
    <property type="entry name" value="REGULATING SYNAPTIC MEMBRANE EXOCYTOSIS PROTEIN"/>
    <property type="match status" value="1"/>
</dbReference>
<evidence type="ECO:0000256" key="4">
    <source>
        <dbReference type="SAM" id="MobiDB-lite"/>
    </source>
</evidence>
<keyword evidence="8" id="KW-1185">Reference proteome</keyword>
<dbReference type="InterPro" id="IPR041489">
    <property type="entry name" value="PDZ_6"/>
</dbReference>
<dbReference type="STRING" id="282301.A0A267G7S8"/>
<feature type="region of interest" description="Disordered" evidence="4">
    <location>
        <begin position="737"/>
        <end position="786"/>
    </location>
</feature>
<dbReference type="InterPro" id="IPR001478">
    <property type="entry name" value="PDZ"/>
</dbReference>
<evidence type="ECO:0000259" key="5">
    <source>
        <dbReference type="PROSITE" id="PS50004"/>
    </source>
</evidence>
<feature type="compositionally biased region" description="Polar residues" evidence="4">
    <location>
        <begin position="942"/>
        <end position="958"/>
    </location>
</feature>
<dbReference type="GO" id="GO:0048788">
    <property type="term" value="C:cytoskeleton of presynaptic active zone"/>
    <property type="evidence" value="ECO:0007669"/>
    <property type="project" value="TreeGrafter"/>
</dbReference>
<evidence type="ECO:0008006" key="9">
    <source>
        <dbReference type="Google" id="ProtNLM"/>
    </source>
</evidence>
<feature type="region of interest" description="Disordered" evidence="4">
    <location>
        <begin position="901"/>
        <end position="960"/>
    </location>
</feature>
<dbReference type="InterPro" id="IPR000008">
    <property type="entry name" value="C2_dom"/>
</dbReference>
<dbReference type="GO" id="GO:0048791">
    <property type="term" value="P:calcium ion-regulated exocytosis of neurotransmitter"/>
    <property type="evidence" value="ECO:0007669"/>
    <property type="project" value="TreeGrafter"/>
</dbReference>
<dbReference type="Gene3D" id="2.60.40.150">
    <property type="entry name" value="C2 domain"/>
    <property type="match status" value="2"/>
</dbReference>
<evidence type="ECO:0000256" key="2">
    <source>
        <dbReference type="ARBA" id="ARBA00023018"/>
    </source>
</evidence>
<dbReference type="SMART" id="SM00239">
    <property type="entry name" value="C2"/>
    <property type="match status" value="2"/>
</dbReference>
<feature type="compositionally biased region" description="Gly residues" evidence="4">
    <location>
        <begin position="112"/>
        <end position="122"/>
    </location>
</feature>
<dbReference type="GO" id="GO:0050806">
    <property type="term" value="P:positive regulation of synaptic transmission"/>
    <property type="evidence" value="ECO:0007669"/>
    <property type="project" value="TreeGrafter"/>
</dbReference>
<dbReference type="PANTHER" id="PTHR12157:SF21">
    <property type="entry name" value="RAB3 INTERACTING MOLECULE, ISOFORM F"/>
    <property type="match status" value="1"/>
</dbReference>
<dbReference type="SUPFAM" id="SSF50156">
    <property type="entry name" value="PDZ domain-like"/>
    <property type="match status" value="1"/>
</dbReference>
<feature type="region of interest" description="Disordered" evidence="4">
    <location>
        <begin position="102"/>
        <end position="124"/>
    </location>
</feature>
<feature type="domain" description="PDZ" evidence="6">
    <location>
        <begin position="460"/>
        <end position="551"/>
    </location>
</feature>
<dbReference type="GO" id="GO:0042391">
    <property type="term" value="P:regulation of membrane potential"/>
    <property type="evidence" value="ECO:0007669"/>
    <property type="project" value="TreeGrafter"/>
</dbReference>
<dbReference type="InterPro" id="IPR035892">
    <property type="entry name" value="C2_domain_sf"/>
</dbReference>
<dbReference type="GO" id="GO:0042734">
    <property type="term" value="C:presynaptic membrane"/>
    <property type="evidence" value="ECO:0007669"/>
    <property type="project" value="TreeGrafter"/>
</dbReference>
<proteinExistence type="predicted"/>
<gene>
    <name evidence="7" type="ORF">BOX15_Mlig006616g2</name>
</gene>
<dbReference type="Pfam" id="PF22601">
    <property type="entry name" value="RIM2a_ZnF"/>
    <property type="match status" value="1"/>
</dbReference>
<evidence type="ECO:0000256" key="1">
    <source>
        <dbReference type="ARBA" id="ARBA00022737"/>
    </source>
</evidence>
<feature type="domain" description="C2" evidence="5">
    <location>
        <begin position="1046"/>
        <end position="1164"/>
    </location>
</feature>
<protein>
    <recommendedName>
        <fullName evidence="9">C2 domain-containing protein</fullName>
    </recommendedName>
</protein>
<dbReference type="InterPro" id="IPR011011">
    <property type="entry name" value="Znf_FYVE_PHD"/>
</dbReference>
<dbReference type="GO" id="GO:0048167">
    <property type="term" value="P:regulation of synaptic plasticity"/>
    <property type="evidence" value="ECO:0007669"/>
    <property type="project" value="TreeGrafter"/>
</dbReference>
<dbReference type="Pfam" id="PF17820">
    <property type="entry name" value="PDZ_6"/>
    <property type="match status" value="1"/>
</dbReference>
<comment type="caution">
    <text evidence="7">The sequence shown here is derived from an EMBL/GenBank/DDBJ whole genome shotgun (WGS) entry which is preliminary data.</text>
</comment>
<keyword evidence="2" id="KW-0770">Synapse</keyword>
<dbReference type="SUPFAM" id="SSF49562">
    <property type="entry name" value="C2 domain (Calcium/lipid-binding domain, CaLB)"/>
    <property type="match status" value="2"/>
</dbReference>
<dbReference type="GO" id="GO:0044325">
    <property type="term" value="F:transmembrane transporter binding"/>
    <property type="evidence" value="ECO:0007669"/>
    <property type="project" value="TreeGrafter"/>
</dbReference>
<dbReference type="CDD" id="cd04028">
    <property type="entry name" value="C2B_RIM1alpha"/>
    <property type="match status" value="1"/>
</dbReference>